<organism evidence="4 5">
    <name type="scientific">Deferribacter desulfuricans (strain DSM 14783 / JCM 11476 / NBRC 101012 / SSM1)</name>
    <dbReference type="NCBI Taxonomy" id="639282"/>
    <lineage>
        <taxon>Bacteria</taxon>
        <taxon>Pseudomonadati</taxon>
        <taxon>Deferribacterota</taxon>
        <taxon>Deferribacteres</taxon>
        <taxon>Deferribacterales</taxon>
        <taxon>Deferribacteraceae</taxon>
        <taxon>Deferribacter</taxon>
    </lineage>
</organism>
<dbReference type="Proteomes" id="UP000001520">
    <property type="component" value="Chromosome"/>
</dbReference>
<reference evidence="4 5" key="1">
    <citation type="journal article" date="2010" name="DNA Res.">
        <title>Bacterial lifestyle in a deep-sea hydrothermal vent chimney revealed by the genome sequence of the thermophilic bacterium Deferribacter desulfuricans SSM1.</title>
        <authorList>
            <person name="Takaki Y."/>
            <person name="Shimamura S."/>
            <person name="Nakagawa S."/>
            <person name="Fukuhara Y."/>
            <person name="Horikawa H."/>
            <person name="Ankai A."/>
            <person name="Harada T."/>
            <person name="Hosoyama A."/>
            <person name="Oguchi A."/>
            <person name="Fukui S."/>
            <person name="Fujita N."/>
            <person name="Takami H."/>
            <person name="Takai K."/>
        </authorList>
    </citation>
    <scope>NUCLEOTIDE SEQUENCE [LARGE SCALE GENOMIC DNA]</scope>
    <source>
        <strain evidence="5">DSM 14783 / JCM 11476 / NBRC 101012 / SSM1</strain>
    </source>
</reference>
<dbReference type="eggNOG" id="COG3083">
    <property type="taxonomic scope" value="Bacteria"/>
</dbReference>
<dbReference type="InterPro" id="IPR000917">
    <property type="entry name" value="Sulfatase_N"/>
</dbReference>
<dbReference type="RefSeq" id="WP_013007861.1">
    <property type="nucleotide sequence ID" value="NC_013939.1"/>
</dbReference>
<dbReference type="InterPro" id="IPR052701">
    <property type="entry name" value="GAG_Ulvan_Degrading_Sulfatases"/>
</dbReference>
<dbReference type="PANTHER" id="PTHR43751:SF3">
    <property type="entry name" value="SULFATASE N-TERMINAL DOMAIN-CONTAINING PROTEIN"/>
    <property type="match status" value="1"/>
</dbReference>
<dbReference type="OrthoDB" id="9803751at2"/>
<keyword evidence="1" id="KW-0812">Transmembrane</keyword>
<dbReference type="STRING" id="639282.DEFDS_1145"/>
<feature type="transmembrane region" description="Helical" evidence="1">
    <location>
        <begin position="157"/>
        <end position="178"/>
    </location>
</feature>
<evidence type="ECO:0000256" key="1">
    <source>
        <dbReference type="SAM" id="Phobius"/>
    </source>
</evidence>
<evidence type="ECO:0008006" key="6">
    <source>
        <dbReference type="Google" id="ProtNLM"/>
    </source>
</evidence>
<dbReference type="InterPro" id="IPR024588">
    <property type="entry name" value="YejM_N"/>
</dbReference>
<keyword evidence="1" id="KW-0472">Membrane</keyword>
<keyword evidence="1" id="KW-1133">Transmembrane helix</keyword>
<proteinExistence type="predicted"/>
<dbReference type="InterPro" id="IPR012159">
    <property type="entry name" value="YejM-like"/>
</dbReference>
<evidence type="ECO:0000259" key="2">
    <source>
        <dbReference type="Pfam" id="PF00884"/>
    </source>
</evidence>
<dbReference type="InterPro" id="IPR017850">
    <property type="entry name" value="Alkaline_phosphatase_core_sf"/>
</dbReference>
<dbReference type="Gene3D" id="3.40.720.10">
    <property type="entry name" value="Alkaline Phosphatase, subunit A"/>
    <property type="match status" value="1"/>
</dbReference>
<dbReference type="HOGENOM" id="CLU_030247_1_0_0"/>
<protein>
    <recommendedName>
        <fullName evidence="6">Sulfatase N-terminal domain-containing protein</fullName>
    </recommendedName>
</protein>
<dbReference type="KEGG" id="ddf:DEFDS_1145"/>
<evidence type="ECO:0000259" key="3">
    <source>
        <dbReference type="Pfam" id="PF11893"/>
    </source>
</evidence>
<dbReference type="PANTHER" id="PTHR43751">
    <property type="entry name" value="SULFATASE"/>
    <property type="match status" value="1"/>
</dbReference>
<evidence type="ECO:0000313" key="5">
    <source>
        <dbReference type="Proteomes" id="UP000001520"/>
    </source>
</evidence>
<feature type="transmembrane region" description="Helical" evidence="1">
    <location>
        <begin position="119"/>
        <end position="145"/>
    </location>
</feature>
<evidence type="ECO:0000313" key="4">
    <source>
        <dbReference type="EMBL" id="BAI80614.1"/>
    </source>
</evidence>
<gene>
    <name evidence="4" type="ordered locus">DEFDS_1145</name>
</gene>
<dbReference type="Pfam" id="PF11893">
    <property type="entry name" value="DUF3413"/>
    <property type="match status" value="1"/>
</dbReference>
<feature type="transmembrane region" description="Helical" evidence="1">
    <location>
        <begin position="76"/>
        <end position="99"/>
    </location>
</feature>
<feature type="domain" description="Inner membrane protein YejM N-terminal" evidence="3">
    <location>
        <begin position="11"/>
        <end position="234"/>
    </location>
</feature>
<dbReference type="SUPFAM" id="SSF53649">
    <property type="entry name" value="Alkaline phosphatase-like"/>
    <property type="match status" value="1"/>
</dbReference>
<name>D3PDE1_DEFDS</name>
<dbReference type="CDD" id="cd16148">
    <property type="entry name" value="sulfatase_like"/>
    <property type="match status" value="1"/>
</dbReference>
<dbReference type="AlphaFoldDB" id="D3PDE1"/>
<sequence>MKEKYIFIVKSTFLNFLFISLLFSFYFLSSLKNASTILAKFYLIGSYLSSSFTFSLIPFLLTSIFALFFNKKITKALFFIFSFIVVTFIFVDFAIYRIYGFHFNGMVVAMITTPGFFDSVSLGAPTLISVIFILVAFLVVELLIIKKSGKLNISSKKILLIFLLLIIITASERLTFAISDLYNKRDITRLSKVYPLYQPLTIRGFAKRVLHFNVNREFNFKVKKSTLKYPQTEIVAPDVDKTTLPNILVIAIDSYRFDMLNPRNSPNIYNFSKNSLVFQNHYSGGNSTRFGIFSLFYGLYGYWWHDFLANRQSPVLISTLKKMGYKFKILSATSLTFPEFRKTVFLDIPESIEDDFGKRFDRVQRESALVESFKKFRELHNDNSPYFSFIFFDAPHARAFPKKYNIFKTKSGETNYLIIGKRNITKVKNAYMNAVYYDDALVKEILDYLKEKGDLKNTIIVITGDHGEEFYENGHFGHNNSFTEYQVRVPFVFYIPWMKHKDMNYITTHYDFVPTIFDLLGIKADKKGYTFGNNMLKPIDRDYIISCNWSWCAIIDKEGYRLLFSYETHKSFDISLYNKEYKEVKDKKIFNEKKKFIFHLINQFNQFY</sequence>
<feature type="transmembrane region" description="Helical" evidence="1">
    <location>
        <begin position="12"/>
        <end position="29"/>
    </location>
</feature>
<dbReference type="Pfam" id="PF00884">
    <property type="entry name" value="Sulfatase"/>
    <property type="match status" value="1"/>
</dbReference>
<dbReference type="PIRSF" id="PIRSF004950">
    <property type="entry name" value="Mmb_sulf_HI0842"/>
    <property type="match status" value="1"/>
</dbReference>
<accession>D3PDE1</accession>
<feature type="transmembrane region" description="Helical" evidence="1">
    <location>
        <begin position="41"/>
        <end position="69"/>
    </location>
</feature>
<keyword evidence="5" id="KW-1185">Reference proteome</keyword>
<feature type="domain" description="Sulfatase N-terminal" evidence="2">
    <location>
        <begin position="245"/>
        <end position="522"/>
    </location>
</feature>
<dbReference type="EMBL" id="AP011529">
    <property type="protein sequence ID" value="BAI80614.1"/>
    <property type="molecule type" value="Genomic_DNA"/>
</dbReference>